<sequence>MKFHFYIIITSILFFSCHKQSEISQHFNCESITITNLEEVKDVKNLFSVEIPKNWKTNLFYDDVQSSIYTADTTKQLTETLLLDVTFINKNINFDDLFKLKLEQESLSKQLVQTKSKETSLLDNSAFYTISKGKKGKFDYQVCQAFIKVNEQNFILVKAEVYGDSLVNKRMCEAITLLEKIKIHQ</sequence>
<dbReference type="RefSeq" id="WP_242177592.1">
    <property type="nucleotide sequence ID" value="NZ_JAKQYM010000002.1"/>
</dbReference>
<reference evidence="1" key="1">
    <citation type="submission" date="2022-02" db="EMBL/GenBank/DDBJ databases">
        <title>Polaribacter sp. MSW13, isolated from seawater.</title>
        <authorList>
            <person name="Kristyanto S."/>
            <person name="Jung J."/>
            <person name="Jeon C.O."/>
        </authorList>
    </citation>
    <scope>NUCLEOTIDE SEQUENCE</scope>
    <source>
        <strain evidence="1">MSW13</strain>
    </source>
</reference>
<dbReference type="AlphaFoldDB" id="A0A9X1VS30"/>
<gene>
    <name evidence="1" type="ORF">MC378_04830</name>
</gene>
<keyword evidence="2" id="KW-1185">Reference proteome</keyword>
<evidence type="ECO:0000313" key="1">
    <source>
        <dbReference type="EMBL" id="MCI2228481.1"/>
    </source>
</evidence>
<dbReference type="PROSITE" id="PS51257">
    <property type="entry name" value="PROKAR_LIPOPROTEIN"/>
    <property type="match status" value="1"/>
</dbReference>
<proteinExistence type="predicted"/>
<evidence type="ECO:0000313" key="2">
    <source>
        <dbReference type="Proteomes" id="UP001139369"/>
    </source>
</evidence>
<organism evidence="1 2">
    <name type="scientific">Polaribacter marinus</name>
    <dbReference type="NCBI Taxonomy" id="2916838"/>
    <lineage>
        <taxon>Bacteria</taxon>
        <taxon>Pseudomonadati</taxon>
        <taxon>Bacteroidota</taxon>
        <taxon>Flavobacteriia</taxon>
        <taxon>Flavobacteriales</taxon>
        <taxon>Flavobacteriaceae</taxon>
    </lineage>
</organism>
<protein>
    <submittedName>
        <fullName evidence="1">Uncharacterized protein</fullName>
    </submittedName>
</protein>
<comment type="caution">
    <text evidence="1">The sequence shown here is derived from an EMBL/GenBank/DDBJ whole genome shotgun (WGS) entry which is preliminary data.</text>
</comment>
<dbReference type="Proteomes" id="UP001139369">
    <property type="component" value="Unassembled WGS sequence"/>
</dbReference>
<name>A0A9X1VS30_9FLAO</name>
<dbReference type="EMBL" id="JAKQYM010000002">
    <property type="protein sequence ID" value="MCI2228481.1"/>
    <property type="molecule type" value="Genomic_DNA"/>
</dbReference>
<accession>A0A9X1VS30</accession>